<dbReference type="EMBL" id="VDUZ01000008">
    <property type="protein sequence ID" value="TXL77532.1"/>
    <property type="molecule type" value="Genomic_DNA"/>
</dbReference>
<dbReference type="RefSeq" id="WP_147846572.1">
    <property type="nucleotide sequence ID" value="NZ_VDUZ01000008.1"/>
</dbReference>
<evidence type="ECO:0000313" key="15">
    <source>
        <dbReference type="Proteomes" id="UP000321638"/>
    </source>
</evidence>
<dbReference type="Gene3D" id="3.40.50.1000">
    <property type="entry name" value="HAD superfamily/HAD-like"/>
    <property type="match status" value="1"/>
</dbReference>
<keyword evidence="9" id="KW-0460">Magnesium</keyword>
<proteinExistence type="inferred from homology"/>
<dbReference type="InterPro" id="IPR050582">
    <property type="entry name" value="HAD-like_SerB"/>
</dbReference>
<evidence type="ECO:0000256" key="6">
    <source>
        <dbReference type="ARBA" id="ARBA00022605"/>
    </source>
</evidence>
<keyword evidence="8 14" id="KW-0378">Hydrolase</keyword>
<evidence type="ECO:0000256" key="10">
    <source>
        <dbReference type="ARBA" id="ARBA00023299"/>
    </source>
</evidence>
<comment type="pathway">
    <text evidence="2">Amino-acid biosynthesis; L-serine biosynthesis; L-serine from 3-phospho-D-glycerate: step 3/3.</text>
</comment>
<dbReference type="NCBIfam" id="TIGR00338">
    <property type="entry name" value="serB"/>
    <property type="match status" value="1"/>
</dbReference>
<evidence type="ECO:0000256" key="3">
    <source>
        <dbReference type="ARBA" id="ARBA00009184"/>
    </source>
</evidence>
<evidence type="ECO:0000256" key="5">
    <source>
        <dbReference type="ARBA" id="ARBA00015196"/>
    </source>
</evidence>
<dbReference type="InterPro" id="IPR004469">
    <property type="entry name" value="PSP"/>
</dbReference>
<comment type="cofactor">
    <cofactor evidence="1">
        <name>Mg(2+)</name>
        <dbReference type="ChEBI" id="CHEBI:18420"/>
    </cofactor>
</comment>
<dbReference type="OrthoDB" id="9792539at2"/>
<dbReference type="GO" id="GO:0036424">
    <property type="term" value="F:L-phosphoserine phosphatase activity"/>
    <property type="evidence" value="ECO:0007669"/>
    <property type="project" value="InterPro"/>
</dbReference>
<evidence type="ECO:0000256" key="9">
    <source>
        <dbReference type="ARBA" id="ARBA00022842"/>
    </source>
</evidence>
<comment type="similarity">
    <text evidence="3">Belongs to the HAD-like hydrolase superfamily. SerB family.</text>
</comment>
<keyword evidence="6" id="KW-0028">Amino-acid biosynthesis</keyword>
<dbReference type="Proteomes" id="UP000321638">
    <property type="component" value="Unassembled WGS sequence"/>
</dbReference>
<evidence type="ECO:0000256" key="12">
    <source>
        <dbReference type="ARBA" id="ARBA00048138"/>
    </source>
</evidence>
<dbReference type="InterPro" id="IPR036412">
    <property type="entry name" value="HAD-like_sf"/>
</dbReference>
<dbReference type="GO" id="GO:0000287">
    <property type="term" value="F:magnesium ion binding"/>
    <property type="evidence" value="ECO:0007669"/>
    <property type="project" value="TreeGrafter"/>
</dbReference>
<dbReference type="SFLD" id="SFLDG01136">
    <property type="entry name" value="C1.6:_Phosphoserine_Phosphatas"/>
    <property type="match status" value="1"/>
</dbReference>
<comment type="catalytic activity">
    <reaction evidence="13">
        <text>O-phospho-D-serine + H2O = D-serine + phosphate</text>
        <dbReference type="Rhea" id="RHEA:24873"/>
        <dbReference type="ChEBI" id="CHEBI:15377"/>
        <dbReference type="ChEBI" id="CHEBI:35247"/>
        <dbReference type="ChEBI" id="CHEBI:43474"/>
        <dbReference type="ChEBI" id="CHEBI:58680"/>
        <dbReference type="EC" id="3.1.3.3"/>
    </reaction>
</comment>
<evidence type="ECO:0000256" key="4">
    <source>
        <dbReference type="ARBA" id="ARBA00012640"/>
    </source>
</evidence>
<evidence type="ECO:0000256" key="11">
    <source>
        <dbReference type="ARBA" id="ARBA00031693"/>
    </source>
</evidence>
<organism evidence="14 15">
    <name type="scientific">Vineibacter terrae</name>
    <dbReference type="NCBI Taxonomy" id="2586908"/>
    <lineage>
        <taxon>Bacteria</taxon>
        <taxon>Pseudomonadati</taxon>
        <taxon>Pseudomonadota</taxon>
        <taxon>Alphaproteobacteria</taxon>
        <taxon>Hyphomicrobiales</taxon>
        <taxon>Vineibacter</taxon>
    </lineage>
</organism>
<comment type="catalytic activity">
    <reaction evidence="12">
        <text>O-phospho-L-serine + H2O = L-serine + phosphate</text>
        <dbReference type="Rhea" id="RHEA:21208"/>
        <dbReference type="ChEBI" id="CHEBI:15377"/>
        <dbReference type="ChEBI" id="CHEBI:33384"/>
        <dbReference type="ChEBI" id="CHEBI:43474"/>
        <dbReference type="ChEBI" id="CHEBI:57524"/>
        <dbReference type="EC" id="3.1.3.3"/>
    </reaction>
</comment>
<keyword evidence="10" id="KW-0718">Serine biosynthesis</keyword>
<accession>A0A5C8PRJ2</accession>
<evidence type="ECO:0000256" key="2">
    <source>
        <dbReference type="ARBA" id="ARBA00005135"/>
    </source>
</evidence>
<keyword evidence="7" id="KW-0479">Metal-binding</keyword>
<dbReference type="SUPFAM" id="SSF56784">
    <property type="entry name" value="HAD-like"/>
    <property type="match status" value="1"/>
</dbReference>
<dbReference type="SFLD" id="SFLDG01137">
    <property type="entry name" value="C1.6.1:_Phosphoserine_Phosphat"/>
    <property type="match status" value="1"/>
</dbReference>
<dbReference type="SFLD" id="SFLDF00029">
    <property type="entry name" value="phosphoserine_phosphatase"/>
    <property type="match status" value="1"/>
</dbReference>
<dbReference type="AlphaFoldDB" id="A0A5C8PRJ2"/>
<dbReference type="InterPro" id="IPR023214">
    <property type="entry name" value="HAD_sf"/>
</dbReference>
<dbReference type="Pfam" id="PF12710">
    <property type="entry name" value="HAD"/>
    <property type="match status" value="1"/>
</dbReference>
<dbReference type="SFLD" id="SFLDS00003">
    <property type="entry name" value="Haloacid_Dehalogenase"/>
    <property type="match status" value="1"/>
</dbReference>
<evidence type="ECO:0000256" key="13">
    <source>
        <dbReference type="ARBA" id="ARBA00048523"/>
    </source>
</evidence>
<name>A0A5C8PRJ2_9HYPH</name>
<evidence type="ECO:0000256" key="1">
    <source>
        <dbReference type="ARBA" id="ARBA00001946"/>
    </source>
</evidence>
<dbReference type="GO" id="GO:0006564">
    <property type="term" value="P:L-serine biosynthetic process"/>
    <property type="evidence" value="ECO:0007669"/>
    <property type="project" value="UniProtKB-KW"/>
</dbReference>
<evidence type="ECO:0000256" key="7">
    <source>
        <dbReference type="ARBA" id="ARBA00022723"/>
    </source>
</evidence>
<evidence type="ECO:0000256" key="8">
    <source>
        <dbReference type="ARBA" id="ARBA00022801"/>
    </source>
</evidence>
<dbReference type="EC" id="3.1.3.3" evidence="4"/>
<protein>
    <recommendedName>
        <fullName evidence="5">Phosphoserine phosphatase</fullName>
        <ecNumber evidence="4">3.1.3.3</ecNumber>
    </recommendedName>
    <alternativeName>
        <fullName evidence="11">O-phosphoserine phosphohydrolase</fullName>
    </alternativeName>
</protein>
<evidence type="ECO:0000313" key="14">
    <source>
        <dbReference type="EMBL" id="TXL77532.1"/>
    </source>
</evidence>
<dbReference type="GO" id="GO:0005737">
    <property type="term" value="C:cytoplasm"/>
    <property type="evidence" value="ECO:0007669"/>
    <property type="project" value="TreeGrafter"/>
</dbReference>
<dbReference type="UniPathway" id="UPA00135">
    <property type="reaction ID" value="UER00198"/>
</dbReference>
<dbReference type="NCBIfam" id="TIGR01488">
    <property type="entry name" value="HAD-SF-IB"/>
    <property type="match status" value="1"/>
</dbReference>
<comment type="caution">
    <text evidence="14">The sequence shown here is derived from an EMBL/GenBank/DDBJ whole genome shotgun (WGS) entry which is preliminary data.</text>
</comment>
<keyword evidence="15" id="KW-1185">Reference proteome</keyword>
<dbReference type="PANTHER" id="PTHR43344:SF2">
    <property type="entry name" value="PHOSPHOSERINE PHOSPHATASE"/>
    <property type="match status" value="1"/>
</dbReference>
<gene>
    <name evidence="14" type="primary">serB</name>
    <name evidence="14" type="ORF">FHP25_08865</name>
</gene>
<reference evidence="14 15" key="1">
    <citation type="submission" date="2019-06" db="EMBL/GenBank/DDBJ databases">
        <title>New taxonomy in bacterial strain CC-CFT640, isolated from vineyard.</title>
        <authorList>
            <person name="Lin S.-Y."/>
            <person name="Tsai C.-F."/>
            <person name="Young C.-C."/>
        </authorList>
    </citation>
    <scope>NUCLEOTIDE SEQUENCE [LARGE SCALE GENOMIC DNA]</scope>
    <source>
        <strain evidence="14 15">CC-CFT640</strain>
    </source>
</reference>
<sequence>MDHVLTLIADPRRPAVDADTIVAVRTALAAAGATLGEPAVLARDIAVDLPFAAVAPGAAMATAWQALGERPIDAIAQSAAARRKKLLVADMESTIIENEMLDELADFFGLRDQIAAITARAMNGEIDFAAALRERIFLLKGLKTSLLDEAAARIRYMPGAAALIATMRADGAYCALVSGGFTHFTAIVRRKLGFDIDRANQLLAESDTLAGAVAEPILGKEAKLAALQELAAARALRPEQTLAVGDGANDLPMLQAAGLGIAFHAKPTVAAAVAANIRHGDLTALLYAQGYKQDEFVD</sequence>
<dbReference type="PANTHER" id="PTHR43344">
    <property type="entry name" value="PHOSPHOSERINE PHOSPHATASE"/>
    <property type="match status" value="1"/>
</dbReference>